<keyword evidence="2" id="KW-1185">Reference proteome</keyword>
<proteinExistence type="predicted"/>
<dbReference type="RefSeq" id="WP_162667345.1">
    <property type="nucleotide sequence ID" value="NZ_LR593886.1"/>
</dbReference>
<dbReference type="AlphaFoldDB" id="A0A6P2CUA2"/>
<evidence type="ECO:0000313" key="1">
    <source>
        <dbReference type="EMBL" id="VTR92493.1"/>
    </source>
</evidence>
<gene>
    <name evidence="1" type="ORF">SOIL9_52210</name>
</gene>
<reference evidence="1 2" key="1">
    <citation type="submission" date="2019-05" db="EMBL/GenBank/DDBJ databases">
        <authorList>
            <consortium name="Science for Life Laboratories"/>
        </authorList>
    </citation>
    <scope>NUCLEOTIDE SEQUENCE [LARGE SCALE GENOMIC DNA]</scope>
    <source>
        <strain evidence="1">Soil9</strain>
    </source>
</reference>
<organism evidence="1 2">
    <name type="scientific">Gemmata massiliana</name>
    <dbReference type="NCBI Taxonomy" id="1210884"/>
    <lineage>
        <taxon>Bacteria</taxon>
        <taxon>Pseudomonadati</taxon>
        <taxon>Planctomycetota</taxon>
        <taxon>Planctomycetia</taxon>
        <taxon>Gemmatales</taxon>
        <taxon>Gemmataceae</taxon>
        <taxon>Gemmata</taxon>
    </lineage>
</organism>
<dbReference type="KEGG" id="gms:SOIL9_52210"/>
<evidence type="ECO:0000313" key="2">
    <source>
        <dbReference type="Proteomes" id="UP000464178"/>
    </source>
</evidence>
<dbReference type="EMBL" id="LR593886">
    <property type="protein sequence ID" value="VTR92493.1"/>
    <property type="molecule type" value="Genomic_DNA"/>
</dbReference>
<protein>
    <submittedName>
        <fullName evidence="1">Uncharacterized protein</fullName>
    </submittedName>
</protein>
<sequence>MKLSNRLGKVAKVLADRLPPDQFHIIEAVPVSRAEGRKPGLYRDGPEGSLVGRLVYDPAKGDPVVPEGKLAPFGLIIVCGPEYIEPPDDVA</sequence>
<dbReference type="Proteomes" id="UP000464178">
    <property type="component" value="Chromosome"/>
</dbReference>
<name>A0A6P2CUA2_9BACT</name>
<accession>A0A6P2CUA2</accession>